<dbReference type="AlphaFoldDB" id="A0A2I0XIW2"/>
<evidence type="ECO:0000313" key="2">
    <source>
        <dbReference type="Proteomes" id="UP000233837"/>
    </source>
</evidence>
<organism evidence="1 2">
    <name type="scientific">Dendrobium catenatum</name>
    <dbReference type="NCBI Taxonomy" id="906689"/>
    <lineage>
        <taxon>Eukaryota</taxon>
        <taxon>Viridiplantae</taxon>
        <taxon>Streptophyta</taxon>
        <taxon>Embryophyta</taxon>
        <taxon>Tracheophyta</taxon>
        <taxon>Spermatophyta</taxon>
        <taxon>Magnoliopsida</taxon>
        <taxon>Liliopsida</taxon>
        <taxon>Asparagales</taxon>
        <taxon>Orchidaceae</taxon>
        <taxon>Epidendroideae</taxon>
        <taxon>Malaxideae</taxon>
        <taxon>Dendrobiinae</taxon>
        <taxon>Dendrobium</taxon>
    </lineage>
</organism>
<reference evidence="1 2" key="1">
    <citation type="journal article" date="2016" name="Sci. Rep.">
        <title>The Dendrobium catenatum Lindl. genome sequence provides insights into polysaccharide synthase, floral development and adaptive evolution.</title>
        <authorList>
            <person name="Zhang G.Q."/>
            <person name="Xu Q."/>
            <person name="Bian C."/>
            <person name="Tsai W.C."/>
            <person name="Yeh C.M."/>
            <person name="Liu K.W."/>
            <person name="Yoshida K."/>
            <person name="Zhang L.S."/>
            <person name="Chang S.B."/>
            <person name="Chen F."/>
            <person name="Shi Y."/>
            <person name="Su Y.Y."/>
            <person name="Zhang Y.Q."/>
            <person name="Chen L.J."/>
            <person name="Yin Y."/>
            <person name="Lin M."/>
            <person name="Huang H."/>
            <person name="Deng H."/>
            <person name="Wang Z.W."/>
            <person name="Zhu S.L."/>
            <person name="Zhao X."/>
            <person name="Deng C."/>
            <person name="Niu S.C."/>
            <person name="Huang J."/>
            <person name="Wang M."/>
            <person name="Liu G.H."/>
            <person name="Yang H.J."/>
            <person name="Xiao X.J."/>
            <person name="Hsiao Y.Y."/>
            <person name="Wu W.L."/>
            <person name="Chen Y.Y."/>
            <person name="Mitsuda N."/>
            <person name="Ohme-Takagi M."/>
            <person name="Luo Y.B."/>
            <person name="Van de Peer Y."/>
            <person name="Liu Z.J."/>
        </authorList>
    </citation>
    <scope>NUCLEOTIDE SEQUENCE [LARGE SCALE GENOMIC DNA]</scope>
    <source>
        <tissue evidence="1">The whole plant</tissue>
    </source>
</reference>
<sequence>MEADSRRLSSMADSQIKGRCAILTPFFSLRSGLPSSPPAFGNEAVSNNLERKVRFMTGKPLVINEGGLLIQKKPTKVIGKGKNIIFEKAKGFQKIDSPVESKKWLKL</sequence>
<dbReference type="Proteomes" id="UP000233837">
    <property type="component" value="Unassembled WGS sequence"/>
</dbReference>
<gene>
    <name evidence="1" type="ORF">MA16_Dca017624</name>
</gene>
<dbReference type="EMBL" id="KZ501849">
    <property type="protein sequence ID" value="PKU87852.1"/>
    <property type="molecule type" value="Genomic_DNA"/>
</dbReference>
<keyword evidence="2" id="KW-1185">Reference proteome</keyword>
<proteinExistence type="predicted"/>
<accession>A0A2I0XIW2</accession>
<evidence type="ECO:0000313" key="1">
    <source>
        <dbReference type="EMBL" id="PKU87852.1"/>
    </source>
</evidence>
<reference evidence="1 2" key="2">
    <citation type="journal article" date="2017" name="Nature">
        <title>The Apostasia genome and the evolution of orchids.</title>
        <authorList>
            <person name="Zhang G.Q."/>
            <person name="Liu K.W."/>
            <person name="Li Z."/>
            <person name="Lohaus R."/>
            <person name="Hsiao Y.Y."/>
            <person name="Niu S.C."/>
            <person name="Wang J.Y."/>
            <person name="Lin Y.C."/>
            <person name="Xu Q."/>
            <person name="Chen L.J."/>
            <person name="Yoshida K."/>
            <person name="Fujiwara S."/>
            <person name="Wang Z.W."/>
            <person name="Zhang Y.Q."/>
            <person name="Mitsuda N."/>
            <person name="Wang M."/>
            <person name="Liu G.H."/>
            <person name="Pecoraro L."/>
            <person name="Huang H.X."/>
            <person name="Xiao X.J."/>
            <person name="Lin M."/>
            <person name="Wu X.Y."/>
            <person name="Wu W.L."/>
            <person name="Chen Y.Y."/>
            <person name="Chang S.B."/>
            <person name="Sakamoto S."/>
            <person name="Ohme-Takagi M."/>
            <person name="Yagi M."/>
            <person name="Zeng S.J."/>
            <person name="Shen C.Y."/>
            <person name="Yeh C.M."/>
            <person name="Luo Y.B."/>
            <person name="Tsai W.C."/>
            <person name="Van de Peer Y."/>
            <person name="Liu Z.J."/>
        </authorList>
    </citation>
    <scope>NUCLEOTIDE SEQUENCE [LARGE SCALE GENOMIC DNA]</scope>
    <source>
        <tissue evidence="1">The whole plant</tissue>
    </source>
</reference>
<name>A0A2I0XIW2_9ASPA</name>
<protein>
    <submittedName>
        <fullName evidence="1">Uncharacterized protein</fullName>
    </submittedName>
</protein>